<dbReference type="PANTHER" id="PTHR42871">
    <property type="entry name" value="CITRATE SYNTHASE"/>
    <property type="match status" value="1"/>
</dbReference>
<keyword evidence="9" id="KW-1185">Reference proteome</keyword>
<dbReference type="NCBIfam" id="TIGR01798">
    <property type="entry name" value="cit_synth_I"/>
    <property type="match status" value="1"/>
</dbReference>
<evidence type="ECO:0000256" key="2">
    <source>
        <dbReference type="ARBA" id="ARBA00010566"/>
    </source>
</evidence>
<comment type="similarity">
    <text evidence="2 6">Belongs to the citrate synthase family.</text>
</comment>
<dbReference type="RefSeq" id="XP_003061460.1">
    <property type="nucleotide sequence ID" value="XM_003061414.1"/>
</dbReference>
<organism evidence="9">
    <name type="scientific">Micromonas pusilla (strain CCMP1545)</name>
    <name type="common">Picoplanktonic green alga</name>
    <dbReference type="NCBI Taxonomy" id="564608"/>
    <lineage>
        <taxon>Eukaryota</taxon>
        <taxon>Viridiplantae</taxon>
        <taxon>Chlorophyta</taxon>
        <taxon>Mamiellophyceae</taxon>
        <taxon>Mamiellales</taxon>
        <taxon>Mamiellaceae</taxon>
        <taxon>Micromonas</taxon>
    </lineage>
</organism>
<evidence type="ECO:0000256" key="3">
    <source>
        <dbReference type="ARBA" id="ARBA00022532"/>
    </source>
</evidence>
<evidence type="ECO:0000256" key="4">
    <source>
        <dbReference type="ARBA" id="ARBA00022679"/>
    </source>
</evidence>
<feature type="non-terminal residue" evidence="8">
    <location>
        <position position="1"/>
    </location>
</feature>
<dbReference type="InterPro" id="IPR010953">
    <property type="entry name" value="Citrate_synthase_typ-I"/>
</dbReference>
<dbReference type="NCBIfam" id="NF004126">
    <property type="entry name" value="PRK05614.1"/>
    <property type="match status" value="1"/>
</dbReference>
<keyword evidence="3" id="KW-0816">Tricarboxylic acid cycle</keyword>
<evidence type="ECO:0000313" key="9">
    <source>
        <dbReference type="Proteomes" id="UP000001876"/>
    </source>
</evidence>
<dbReference type="AlphaFoldDB" id="C1N0V9"/>
<comment type="pathway">
    <text evidence="1">Carbohydrate metabolism; tricarboxylic acid cycle.</text>
</comment>
<accession>C1N0V9</accession>
<dbReference type="CDD" id="cd06114">
    <property type="entry name" value="EcCS_like"/>
    <property type="match status" value="1"/>
</dbReference>
<dbReference type="InterPro" id="IPR016143">
    <property type="entry name" value="Citrate_synth-like_sm_a-sub"/>
</dbReference>
<dbReference type="eggNOG" id="KOG2617">
    <property type="taxonomic scope" value="Eukaryota"/>
</dbReference>
<dbReference type="PIRSF" id="PIRSF001369">
    <property type="entry name" value="Citrate_synth"/>
    <property type="match status" value="1"/>
</dbReference>
<proteinExistence type="inferred from homology"/>
<dbReference type="STRING" id="564608.C1N0V9"/>
<dbReference type="FunFam" id="1.10.230.10:FF:000002">
    <property type="entry name" value="Citrate synthase"/>
    <property type="match status" value="1"/>
</dbReference>
<dbReference type="Gene3D" id="1.10.580.10">
    <property type="entry name" value="Citrate Synthase, domain 1"/>
    <property type="match status" value="1"/>
</dbReference>
<feature type="compositionally biased region" description="Gly residues" evidence="7">
    <location>
        <begin position="422"/>
        <end position="438"/>
    </location>
</feature>
<dbReference type="KEGG" id="mpp:MICPUCDRAFT_20691"/>
<dbReference type="GO" id="GO:0005737">
    <property type="term" value="C:cytoplasm"/>
    <property type="evidence" value="ECO:0007669"/>
    <property type="project" value="InterPro"/>
</dbReference>
<dbReference type="UniPathway" id="UPA00223"/>
<dbReference type="InterPro" id="IPR036969">
    <property type="entry name" value="Citrate_synthase_sf"/>
</dbReference>
<dbReference type="GeneID" id="9687145"/>
<evidence type="ECO:0000256" key="6">
    <source>
        <dbReference type="RuleBase" id="RU000441"/>
    </source>
</evidence>
<evidence type="ECO:0000256" key="1">
    <source>
        <dbReference type="ARBA" id="ARBA00005163"/>
    </source>
</evidence>
<dbReference type="InterPro" id="IPR024176">
    <property type="entry name" value="Citrate_synthase_bac-typ"/>
</dbReference>
<dbReference type="SUPFAM" id="SSF48256">
    <property type="entry name" value="Citrate synthase"/>
    <property type="match status" value="1"/>
</dbReference>
<sequence>SPDGTVIRLPVLADAAGQTFVDIQRLYPAHKICAFDPGFNSTASCRSAITFIDGERGRLTYRGYPIEDLAARGDMADCACLLLRGTLPNKTQRGEFRHLARSHRMVHEHLIRFFNGFNHDAHPMAIMVSVVGALSAFYDDKHMTYENAEQRYITGVRVFAKMATIAAMAYKTAHGQPIVYPRDDLNYAQNFMYMMFALPTRRYALDPTAARCLEVILMLHADHEQNASTSTVRIAGSSQANPFACVAAGVASLWGPAHGGANEAVLEMLEEIGSVENIPSCVKRAKDKSDPFRLMGFGHRLYKNVDPRAALMRNMCHTLLSHLKITDPLLTIAMELEKVALSDEYFISRKLYPNVDFYSGICFRALGIPRNMFTVIFAVGRSLGWISQWCEMASEPVVRISRPRQMYDGELERAFVPIGERTNGGGGGESEGEGGGGDGEGEDREPAVVKRSSFCSEEDDEIVNVLSGEVRMLDVHVANTQQA</sequence>
<dbReference type="PANTHER" id="PTHR42871:SF1">
    <property type="entry name" value="CITRATE SYNTHASE"/>
    <property type="match status" value="1"/>
</dbReference>
<dbReference type="EMBL" id="GG663744">
    <property type="protein sequence ID" value="EEH54090.1"/>
    <property type="molecule type" value="Genomic_DNA"/>
</dbReference>
<dbReference type="PRINTS" id="PR00143">
    <property type="entry name" value="CITRTSNTHASE"/>
</dbReference>
<dbReference type="Gene3D" id="1.10.230.10">
    <property type="entry name" value="Cytochrome P450-Terp, domain 2"/>
    <property type="match status" value="1"/>
</dbReference>
<keyword evidence="4 6" id="KW-0808">Transferase</keyword>
<dbReference type="OMA" id="ICFRALG"/>
<evidence type="ECO:0000313" key="8">
    <source>
        <dbReference type="EMBL" id="EEH54090.1"/>
    </source>
</evidence>
<protein>
    <recommendedName>
        <fullName evidence="6">Citrate synthase</fullName>
    </recommendedName>
</protein>
<name>C1N0V9_MICPC</name>
<gene>
    <name evidence="8" type="ORF">MICPUCDRAFT_20691</name>
</gene>
<feature type="active site" evidence="5">
    <location>
        <position position="356"/>
    </location>
</feature>
<dbReference type="Gene3D" id="2.20.28.60">
    <property type="match status" value="1"/>
</dbReference>
<feature type="region of interest" description="Disordered" evidence="7">
    <location>
        <begin position="418"/>
        <end position="455"/>
    </location>
</feature>
<dbReference type="InterPro" id="IPR002020">
    <property type="entry name" value="Citrate_synthase"/>
</dbReference>
<dbReference type="Proteomes" id="UP000001876">
    <property type="component" value="Unassembled WGS sequence"/>
</dbReference>
<dbReference type="OrthoDB" id="435022at2759"/>
<dbReference type="Pfam" id="PF00285">
    <property type="entry name" value="Citrate_synt"/>
    <property type="match status" value="1"/>
</dbReference>
<reference evidence="8 9" key="1">
    <citation type="journal article" date="2009" name="Science">
        <title>Green evolution and dynamic adaptations revealed by genomes of the marine picoeukaryotes Micromonas.</title>
        <authorList>
            <person name="Worden A.Z."/>
            <person name="Lee J.H."/>
            <person name="Mock T."/>
            <person name="Rouze P."/>
            <person name="Simmons M.P."/>
            <person name="Aerts A.L."/>
            <person name="Allen A.E."/>
            <person name="Cuvelier M.L."/>
            <person name="Derelle E."/>
            <person name="Everett M.V."/>
            <person name="Foulon E."/>
            <person name="Grimwood J."/>
            <person name="Gundlach H."/>
            <person name="Henrissat B."/>
            <person name="Napoli C."/>
            <person name="McDonald S.M."/>
            <person name="Parker M.S."/>
            <person name="Rombauts S."/>
            <person name="Salamov A."/>
            <person name="Von Dassow P."/>
            <person name="Badger J.H."/>
            <person name="Coutinho P.M."/>
            <person name="Demir E."/>
            <person name="Dubchak I."/>
            <person name="Gentemann C."/>
            <person name="Eikrem W."/>
            <person name="Gready J.E."/>
            <person name="John U."/>
            <person name="Lanier W."/>
            <person name="Lindquist E.A."/>
            <person name="Lucas S."/>
            <person name="Mayer K.F."/>
            <person name="Moreau H."/>
            <person name="Not F."/>
            <person name="Otillar R."/>
            <person name="Panaud O."/>
            <person name="Pangilinan J."/>
            <person name="Paulsen I."/>
            <person name="Piegu B."/>
            <person name="Poliakov A."/>
            <person name="Robbens S."/>
            <person name="Schmutz J."/>
            <person name="Toulza E."/>
            <person name="Wyss T."/>
            <person name="Zelensky A."/>
            <person name="Zhou K."/>
            <person name="Armbrust E.V."/>
            <person name="Bhattacharya D."/>
            <person name="Goodenough U.W."/>
            <person name="Van de Peer Y."/>
            <person name="Grigoriev I.V."/>
        </authorList>
    </citation>
    <scope>NUCLEOTIDE SEQUENCE [LARGE SCALE GENOMIC DNA]</scope>
    <source>
        <strain evidence="8 9">CCMP1545</strain>
    </source>
</reference>
<dbReference type="GO" id="GO:0046912">
    <property type="term" value="F:acyltransferase activity, acyl groups converted into alkyl on transfer"/>
    <property type="evidence" value="ECO:0007669"/>
    <property type="project" value="InterPro"/>
</dbReference>
<dbReference type="GO" id="GO:0006099">
    <property type="term" value="P:tricarboxylic acid cycle"/>
    <property type="evidence" value="ECO:0007669"/>
    <property type="project" value="UniProtKB-UniPathway"/>
</dbReference>
<feature type="active site" evidence="5">
    <location>
        <position position="299"/>
    </location>
</feature>
<dbReference type="InterPro" id="IPR016142">
    <property type="entry name" value="Citrate_synth-like_lrg_a-sub"/>
</dbReference>
<evidence type="ECO:0000256" key="7">
    <source>
        <dbReference type="SAM" id="MobiDB-lite"/>
    </source>
</evidence>
<evidence type="ECO:0000256" key="5">
    <source>
        <dbReference type="PIRSR" id="PIRSR001369-1"/>
    </source>
</evidence>